<accession>A0AAD5XEI6</accession>
<dbReference type="InterPro" id="IPR036380">
    <property type="entry name" value="Isochorismatase-like_sf"/>
</dbReference>
<evidence type="ECO:0000313" key="5">
    <source>
        <dbReference type="Proteomes" id="UP001211907"/>
    </source>
</evidence>
<dbReference type="Gene3D" id="3.40.50.850">
    <property type="entry name" value="Isochorismatase-like"/>
    <property type="match status" value="1"/>
</dbReference>
<dbReference type="InterPro" id="IPR050272">
    <property type="entry name" value="Isochorismatase-like_hydrls"/>
</dbReference>
<dbReference type="Pfam" id="PF00857">
    <property type="entry name" value="Isochorismatase"/>
    <property type="match status" value="1"/>
</dbReference>
<comment type="similarity">
    <text evidence="1">Belongs to the isochorismatase family.</text>
</comment>
<reference evidence="4" key="1">
    <citation type="submission" date="2020-05" db="EMBL/GenBank/DDBJ databases">
        <title>Phylogenomic resolution of chytrid fungi.</title>
        <authorList>
            <person name="Stajich J.E."/>
            <person name="Amses K."/>
            <person name="Simmons R."/>
            <person name="Seto K."/>
            <person name="Myers J."/>
            <person name="Bonds A."/>
            <person name="Quandt C.A."/>
            <person name="Barry K."/>
            <person name="Liu P."/>
            <person name="Grigoriev I."/>
            <person name="Longcore J.E."/>
            <person name="James T.Y."/>
        </authorList>
    </citation>
    <scope>NUCLEOTIDE SEQUENCE</scope>
    <source>
        <strain evidence="4">JEL0513</strain>
    </source>
</reference>
<dbReference type="Proteomes" id="UP001211907">
    <property type="component" value="Unassembled WGS sequence"/>
</dbReference>
<dbReference type="AlphaFoldDB" id="A0AAD5XEI6"/>
<evidence type="ECO:0000256" key="2">
    <source>
        <dbReference type="ARBA" id="ARBA00022801"/>
    </source>
</evidence>
<protein>
    <submittedName>
        <fullName evidence="4">Cysteine hydrolase</fullName>
    </submittedName>
</protein>
<dbReference type="EMBL" id="JADGJH010001311">
    <property type="protein sequence ID" value="KAJ3115156.1"/>
    <property type="molecule type" value="Genomic_DNA"/>
</dbReference>
<keyword evidence="5" id="KW-1185">Reference proteome</keyword>
<evidence type="ECO:0000256" key="1">
    <source>
        <dbReference type="ARBA" id="ARBA00006336"/>
    </source>
</evidence>
<dbReference type="SUPFAM" id="SSF52499">
    <property type="entry name" value="Isochorismatase-like hydrolases"/>
    <property type="match status" value="1"/>
</dbReference>
<dbReference type="InterPro" id="IPR000868">
    <property type="entry name" value="Isochorismatase-like_dom"/>
</dbReference>
<gene>
    <name evidence="4" type="primary">ENTB2_1</name>
    <name evidence="4" type="ORF">HK100_001447</name>
</gene>
<proteinExistence type="inferred from homology"/>
<comment type="caution">
    <text evidence="4">The sequence shown here is derived from an EMBL/GenBank/DDBJ whole genome shotgun (WGS) entry which is preliminary data.</text>
</comment>
<evidence type="ECO:0000313" key="4">
    <source>
        <dbReference type="EMBL" id="KAJ3115156.1"/>
    </source>
</evidence>
<sequence length="187" mass="19118">MSQRKETKVAVIVVDMQTAMLEAGSAVRLDGSEQLVAKAQQVLAWARAAEGAAVCFVRHDDAEAGAALAPDSPGWRVLDALGQRAAEPTFAKSVGNAFSNPALGAWVGARPVLLLGAQSDMCVDATATAALALGLKVAVVSDAHGTVAYGGSTANQIIALHNAKWRDAGAVLVSADDLDNLASLLSE</sequence>
<name>A0AAD5XEI6_9FUNG</name>
<evidence type="ECO:0000259" key="3">
    <source>
        <dbReference type="Pfam" id="PF00857"/>
    </source>
</evidence>
<keyword evidence="2 4" id="KW-0378">Hydrolase</keyword>
<feature type="domain" description="Isochorismatase-like" evidence="3">
    <location>
        <begin position="10"/>
        <end position="163"/>
    </location>
</feature>
<dbReference type="GO" id="GO:0016787">
    <property type="term" value="F:hydrolase activity"/>
    <property type="evidence" value="ECO:0007669"/>
    <property type="project" value="UniProtKB-KW"/>
</dbReference>
<dbReference type="PANTHER" id="PTHR43540">
    <property type="entry name" value="PEROXYUREIDOACRYLATE/UREIDOACRYLATE AMIDOHYDROLASE-RELATED"/>
    <property type="match status" value="1"/>
</dbReference>
<organism evidence="4 5">
    <name type="scientific">Physocladia obscura</name>
    <dbReference type="NCBI Taxonomy" id="109957"/>
    <lineage>
        <taxon>Eukaryota</taxon>
        <taxon>Fungi</taxon>
        <taxon>Fungi incertae sedis</taxon>
        <taxon>Chytridiomycota</taxon>
        <taxon>Chytridiomycota incertae sedis</taxon>
        <taxon>Chytridiomycetes</taxon>
        <taxon>Chytridiales</taxon>
        <taxon>Chytriomycetaceae</taxon>
        <taxon>Physocladia</taxon>
    </lineage>
</organism>